<dbReference type="InterPro" id="IPR004869">
    <property type="entry name" value="MMPL_dom"/>
</dbReference>
<name>A0A6J4SYB8_9ACTN</name>
<evidence type="ECO:0000256" key="2">
    <source>
        <dbReference type="ARBA" id="ARBA00022475"/>
    </source>
</evidence>
<evidence type="ECO:0000256" key="5">
    <source>
        <dbReference type="ARBA" id="ARBA00023136"/>
    </source>
</evidence>
<evidence type="ECO:0000256" key="7">
    <source>
        <dbReference type="SAM" id="Phobius"/>
    </source>
</evidence>
<gene>
    <name evidence="9" type="ORF">AVDCRST_MAG67-2564</name>
</gene>
<feature type="transmembrane region" description="Helical" evidence="7">
    <location>
        <begin position="286"/>
        <end position="308"/>
    </location>
</feature>
<feature type="transmembrane region" description="Helical" evidence="7">
    <location>
        <begin position="185"/>
        <end position="203"/>
    </location>
</feature>
<dbReference type="Pfam" id="PF03176">
    <property type="entry name" value="MMPL"/>
    <property type="match status" value="2"/>
</dbReference>
<keyword evidence="4 7" id="KW-1133">Transmembrane helix</keyword>
<dbReference type="GO" id="GO:0005886">
    <property type="term" value="C:plasma membrane"/>
    <property type="evidence" value="ECO:0007669"/>
    <property type="project" value="UniProtKB-SubCell"/>
</dbReference>
<feature type="domain" description="SSD" evidence="8">
    <location>
        <begin position="174"/>
        <end position="307"/>
    </location>
</feature>
<proteinExistence type="predicted"/>
<feature type="transmembrane region" description="Helical" evidence="7">
    <location>
        <begin position="563"/>
        <end position="583"/>
    </location>
</feature>
<dbReference type="SUPFAM" id="SSF82866">
    <property type="entry name" value="Multidrug efflux transporter AcrB transmembrane domain"/>
    <property type="match status" value="2"/>
</dbReference>
<keyword evidence="5 7" id="KW-0472">Membrane</keyword>
<feature type="transmembrane region" description="Helical" evidence="7">
    <location>
        <begin position="604"/>
        <end position="626"/>
    </location>
</feature>
<protein>
    <submittedName>
        <fullName evidence="9">Integral membrane protein</fullName>
    </submittedName>
</protein>
<evidence type="ECO:0000256" key="3">
    <source>
        <dbReference type="ARBA" id="ARBA00022692"/>
    </source>
</evidence>
<comment type="subcellular location">
    <subcellularLocation>
        <location evidence="1">Cell membrane</location>
        <topology evidence="1">Multi-pass membrane protein</topology>
    </subcellularLocation>
</comment>
<evidence type="ECO:0000256" key="1">
    <source>
        <dbReference type="ARBA" id="ARBA00004651"/>
    </source>
</evidence>
<dbReference type="AlphaFoldDB" id="A0A6J4SYB8"/>
<keyword evidence="3 7" id="KW-0812">Transmembrane</keyword>
<dbReference type="InterPro" id="IPR050545">
    <property type="entry name" value="Mycobact_MmpL"/>
</dbReference>
<feature type="transmembrane region" description="Helical" evidence="7">
    <location>
        <begin position="257"/>
        <end position="280"/>
    </location>
</feature>
<dbReference type="PANTHER" id="PTHR33406">
    <property type="entry name" value="MEMBRANE PROTEIN MJ1562-RELATED"/>
    <property type="match status" value="1"/>
</dbReference>
<dbReference type="EMBL" id="CADCVQ010000104">
    <property type="protein sequence ID" value="CAA9508252.1"/>
    <property type="molecule type" value="Genomic_DNA"/>
</dbReference>
<dbReference type="PROSITE" id="PS50156">
    <property type="entry name" value="SSD"/>
    <property type="match status" value="1"/>
</dbReference>
<evidence type="ECO:0000256" key="4">
    <source>
        <dbReference type="ARBA" id="ARBA00022989"/>
    </source>
</evidence>
<keyword evidence="2" id="KW-1003">Cell membrane</keyword>
<dbReference type="InterPro" id="IPR000731">
    <property type="entry name" value="SSD"/>
</dbReference>
<feature type="transmembrane region" description="Helical" evidence="7">
    <location>
        <begin position="158"/>
        <end position="178"/>
    </location>
</feature>
<accession>A0A6J4SYB8</accession>
<feature type="transmembrane region" description="Helical" evidence="7">
    <location>
        <begin position="526"/>
        <end position="543"/>
    </location>
</feature>
<feature type="compositionally biased region" description="Low complexity" evidence="6">
    <location>
        <begin position="440"/>
        <end position="452"/>
    </location>
</feature>
<feature type="transmembrane region" description="Helical" evidence="7">
    <location>
        <begin position="632"/>
        <end position="656"/>
    </location>
</feature>
<dbReference type="Gene3D" id="1.20.1640.10">
    <property type="entry name" value="Multidrug efflux transporter AcrB transmembrane domain"/>
    <property type="match status" value="2"/>
</dbReference>
<sequence>MLAGWVVVLALAVVASMTLGGDYGVDFATPGSESKAAAQTLAAEYGGRSDESVDIVYASSEGSVTGKAVTGPVDEMLSEAGKLEGLTGGMTTADAGVSPDGRTAVVSVPLDRLPDSVPPQTGASLSSLAEGLTTSSQTVAVGGADVGQVAEAGASSELIGIAVAALVLLVTFGGVIAAGLPLFTALFAVGVTVMLSAVMAAVLDTPDWAVQVAVMIGLGVGIDYALLILTRYRTALAEGRSPHAATVESMSTAGRSVVIAGATVVISMLGLFLMGLPYLYGVALAASLAVLVVLAANLTLLPAMLGFAGHRVNRLRIPGLGRVAPDPDRTRAARWARGVQRRPKLALVASLALLLAMTAPLTGIRFGFPDAGNEAATSTTRVAYDLVSEGFGPGTNGPLFAVVDTPDAASQERLTALTAQLEQVPGVKTVGEPQPSPSGTTTMVPITPTTSPQDDATVKLIERLRDGPLAGSGLGVDLGGATAATVDQSSTTASRLPLFIGGVIGLSFLLLLVAFRAPVVAVKAGVLNLLSIGAAYGVVSLVAEGGRAGQLIGIDTDLPVPPFIPVMMFAVLFGLSMDYEVFLMSRIKEELTKGGDARMAVVAAVARTAKVITAAALIMVAVFAAFALSPEVFLKLIGVGLATAILVDATIVRMILVPAIMELLGDKAWWTPRWLKRLVPEVNLEGGAPQPSVT</sequence>
<feature type="transmembrane region" description="Helical" evidence="7">
    <location>
        <begin position="345"/>
        <end position="368"/>
    </location>
</feature>
<evidence type="ECO:0000259" key="8">
    <source>
        <dbReference type="PROSITE" id="PS50156"/>
    </source>
</evidence>
<feature type="transmembrane region" description="Helical" evidence="7">
    <location>
        <begin position="496"/>
        <end position="514"/>
    </location>
</feature>
<reference evidence="9" key="1">
    <citation type="submission" date="2020-02" db="EMBL/GenBank/DDBJ databases">
        <authorList>
            <person name="Meier V. D."/>
        </authorList>
    </citation>
    <scope>NUCLEOTIDE SEQUENCE</scope>
    <source>
        <strain evidence="9">AVDCRST_MAG67</strain>
    </source>
</reference>
<evidence type="ECO:0000256" key="6">
    <source>
        <dbReference type="SAM" id="MobiDB-lite"/>
    </source>
</evidence>
<evidence type="ECO:0000313" key="9">
    <source>
        <dbReference type="EMBL" id="CAA9508252.1"/>
    </source>
</evidence>
<organism evidence="9">
    <name type="scientific">uncultured Solirubrobacteraceae bacterium</name>
    <dbReference type="NCBI Taxonomy" id="1162706"/>
    <lineage>
        <taxon>Bacteria</taxon>
        <taxon>Bacillati</taxon>
        <taxon>Actinomycetota</taxon>
        <taxon>Thermoleophilia</taxon>
        <taxon>Solirubrobacterales</taxon>
        <taxon>Solirubrobacteraceae</taxon>
        <taxon>environmental samples</taxon>
    </lineage>
</organism>
<feature type="transmembrane region" description="Helical" evidence="7">
    <location>
        <begin position="209"/>
        <end position="230"/>
    </location>
</feature>
<feature type="region of interest" description="Disordered" evidence="6">
    <location>
        <begin position="428"/>
        <end position="452"/>
    </location>
</feature>
<dbReference type="PANTHER" id="PTHR33406:SF13">
    <property type="entry name" value="MEMBRANE PROTEIN YDFJ"/>
    <property type="match status" value="1"/>
</dbReference>